<dbReference type="GeneID" id="63809514"/>
<sequence>MQYIRCEILITVVGTDYYGADLGKGRIFPPRRFIYFSPLSLSPFPSFSFCCYHCTLLSTFVAHSLSLYTQGLILSALQPPGDLQSISPGGGPSIFDSRFFSFALLGGSKKSWRQILLNFISLRLFLFIQDRYLRDEFGALSIPLLVALNAVHIPIAKSYLVVSSTFVHFYIYLIDLPIYQRRFLSSISCSGISVL</sequence>
<dbReference type="Proteomes" id="UP000244073">
    <property type="component" value="Unassembled WGS sequence"/>
</dbReference>
<dbReference type="VEuPathDB" id="FungiDB:P175DRAFT_0226021"/>
<proteinExistence type="predicted"/>
<comment type="caution">
    <text evidence="1">The sequence shown here is derived from an EMBL/GenBank/DDBJ whole genome shotgun (WGS) entry which is preliminary data.</text>
</comment>
<name>A0A2T5LWM8_9EURO</name>
<dbReference type="RefSeq" id="XP_040752045.1">
    <property type="nucleotide sequence ID" value="XM_040892632.1"/>
</dbReference>
<dbReference type="AlphaFoldDB" id="A0A2T5LWM8"/>
<organism evidence="1 2">
    <name type="scientific">Aspergillus ochraceoroseus IBT 24754</name>
    <dbReference type="NCBI Taxonomy" id="1392256"/>
    <lineage>
        <taxon>Eukaryota</taxon>
        <taxon>Fungi</taxon>
        <taxon>Dikarya</taxon>
        <taxon>Ascomycota</taxon>
        <taxon>Pezizomycotina</taxon>
        <taxon>Eurotiomycetes</taxon>
        <taxon>Eurotiomycetidae</taxon>
        <taxon>Eurotiales</taxon>
        <taxon>Aspergillaceae</taxon>
        <taxon>Aspergillus</taxon>
        <taxon>Aspergillus subgen. Nidulantes</taxon>
    </lineage>
</organism>
<evidence type="ECO:0000313" key="2">
    <source>
        <dbReference type="Proteomes" id="UP000244073"/>
    </source>
</evidence>
<dbReference type="EMBL" id="MSFN02000004">
    <property type="protein sequence ID" value="PTU20653.1"/>
    <property type="molecule type" value="Genomic_DNA"/>
</dbReference>
<protein>
    <submittedName>
        <fullName evidence="1">Uncharacterized protein</fullName>
    </submittedName>
</protein>
<gene>
    <name evidence="1" type="ORF">P175DRAFT_0226021</name>
</gene>
<evidence type="ECO:0000313" key="1">
    <source>
        <dbReference type="EMBL" id="PTU20653.1"/>
    </source>
</evidence>
<reference evidence="1 2" key="1">
    <citation type="journal article" date="2018" name="Proc. Natl. Acad. Sci. U.S.A.">
        <title>Linking secondary metabolites to gene clusters through genome sequencing of six diverse Aspergillus species.</title>
        <authorList>
            <person name="Kaerboelling I."/>
            <person name="Vesth T.C."/>
            <person name="Frisvad J.C."/>
            <person name="Nybo J.L."/>
            <person name="Theobald S."/>
            <person name="Kuo A."/>
            <person name="Bowyer P."/>
            <person name="Matsuda Y."/>
            <person name="Mondo S."/>
            <person name="Lyhne E.K."/>
            <person name="Kogle M.E."/>
            <person name="Clum A."/>
            <person name="Lipzen A."/>
            <person name="Salamov A."/>
            <person name="Ngan C.Y."/>
            <person name="Daum C."/>
            <person name="Chiniquy J."/>
            <person name="Barry K."/>
            <person name="LaButti K."/>
            <person name="Haridas S."/>
            <person name="Simmons B.A."/>
            <person name="Magnuson J.K."/>
            <person name="Mortensen U.H."/>
            <person name="Larsen T.O."/>
            <person name="Grigoriev I.V."/>
            <person name="Baker S.E."/>
            <person name="Andersen M.R."/>
        </authorList>
    </citation>
    <scope>NUCLEOTIDE SEQUENCE [LARGE SCALE GENOMIC DNA]</scope>
    <source>
        <strain evidence="1 2">IBT 24754</strain>
    </source>
</reference>
<accession>A0A2T5LWM8</accession>